<dbReference type="GO" id="GO:0005886">
    <property type="term" value="C:plasma membrane"/>
    <property type="evidence" value="ECO:0007669"/>
    <property type="project" value="UniProtKB-SubCell"/>
</dbReference>
<feature type="transmembrane region" description="Helical" evidence="6">
    <location>
        <begin position="252"/>
        <end position="280"/>
    </location>
</feature>
<dbReference type="PANTHER" id="PTHR32196">
    <property type="entry name" value="ABC TRANSPORTER PERMEASE PROTEIN YPHD-RELATED-RELATED"/>
    <property type="match status" value="1"/>
</dbReference>
<feature type="transmembrane region" description="Helical" evidence="6">
    <location>
        <begin position="122"/>
        <end position="144"/>
    </location>
</feature>
<accession>A0A8J8MQ54</accession>
<dbReference type="CDD" id="cd06579">
    <property type="entry name" value="TM_PBP1_transp_AraH_like"/>
    <property type="match status" value="1"/>
</dbReference>
<dbReference type="AlphaFoldDB" id="A0A8J8MQ54"/>
<keyword evidence="3 6" id="KW-0812">Transmembrane</keyword>
<keyword evidence="8" id="KW-1185">Reference proteome</keyword>
<feature type="transmembrane region" description="Helical" evidence="6">
    <location>
        <begin position="216"/>
        <end position="240"/>
    </location>
</feature>
<evidence type="ECO:0000256" key="1">
    <source>
        <dbReference type="ARBA" id="ARBA00004651"/>
    </source>
</evidence>
<gene>
    <name evidence="7" type="ORF">HZI73_25065</name>
</gene>
<evidence type="ECO:0000256" key="5">
    <source>
        <dbReference type="ARBA" id="ARBA00023136"/>
    </source>
</evidence>
<protein>
    <submittedName>
        <fullName evidence="7">ABC transporter permease</fullName>
    </submittedName>
</protein>
<dbReference type="RefSeq" id="WP_212696072.1">
    <property type="nucleotide sequence ID" value="NZ_CP058649.1"/>
</dbReference>
<evidence type="ECO:0000313" key="8">
    <source>
        <dbReference type="Proteomes" id="UP000683246"/>
    </source>
</evidence>
<evidence type="ECO:0000256" key="2">
    <source>
        <dbReference type="ARBA" id="ARBA00022475"/>
    </source>
</evidence>
<keyword evidence="4 6" id="KW-1133">Transmembrane helix</keyword>
<proteinExistence type="predicted"/>
<keyword evidence="5 6" id="KW-0472">Membrane</keyword>
<evidence type="ECO:0000256" key="3">
    <source>
        <dbReference type="ARBA" id="ARBA00022692"/>
    </source>
</evidence>
<comment type="subcellular location">
    <subcellularLocation>
        <location evidence="1">Cell membrane</location>
        <topology evidence="1">Multi-pass membrane protein</topology>
    </subcellularLocation>
</comment>
<feature type="transmembrane region" description="Helical" evidence="6">
    <location>
        <begin position="20"/>
        <end position="41"/>
    </location>
</feature>
<dbReference type="Pfam" id="PF02653">
    <property type="entry name" value="BPD_transp_2"/>
    <property type="match status" value="1"/>
</dbReference>
<organism evidence="7 8">
    <name type="scientific">Vallitalea pronyensis</name>
    <dbReference type="NCBI Taxonomy" id="1348613"/>
    <lineage>
        <taxon>Bacteria</taxon>
        <taxon>Bacillati</taxon>
        <taxon>Bacillota</taxon>
        <taxon>Clostridia</taxon>
        <taxon>Lachnospirales</taxon>
        <taxon>Vallitaleaceae</taxon>
        <taxon>Vallitalea</taxon>
    </lineage>
</organism>
<evidence type="ECO:0000256" key="4">
    <source>
        <dbReference type="ARBA" id="ARBA00022989"/>
    </source>
</evidence>
<evidence type="ECO:0000256" key="6">
    <source>
        <dbReference type="SAM" id="Phobius"/>
    </source>
</evidence>
<feature type="transmembrane region" description="Helical" evidence="6">
    <location>
        <begin position="156"/>
        <end position="184"/>
    </location>
</feature>
<dbReference type="Proteomes" id="UP000683246">
    <property type="component" value="Chromosome"/>
</dbReference>
<dbReference type="InterPro" id="IPR001851">
    <property type="entry name" value="ABC_transp_permease"/>
</dbReference>
<dbReference type="GO" id="GO:0022857">
    <property type="term" value="F:transmembrane transporter activity"/>
    <property type="evidence" value="ECO:0007669"/>
    <property type="project" value="InterPro"/>
</dbReference>
<reference evidence="7" key="1">
    <citation type="submission" date="2020-07" db="EMBL/GenBank/DDBJ databases">
        <title>Vallitalea pronyensis genome.</title>
        <authorList>
            <person name="Postec A."/>
        </authorList>
    </citation>
    <scope>NUCLEOTIDE SEQUENCE</scope>
    <source>
        <strain evidence="7">FatNI3</strain>
    </source>
</reference>
<dbReference type="EMBL" id="CP058649">
    <property type="protein sequence ID" value="QUI25368.1"/>
    <property type="molecule type" value="Genomic_DNA"/>
</dbReference>
<feature type="transmembrane region" description="Helical" evidence="6">
    <location>
        <begin position="53"/>
        <end position="72"/>
    </location>
</feature>
<keyword evidence="2" id="KW-1003">Cell membrane</keyword>
<sequence>MKKRSTSIDSLKNLFRIREFGVLVALILLCVFLSFASPYFLKPMNIFNVLRQISIIGILAVGQCLVIIIGCLDLSAGTTMGLMGVLCAIFIGFGIPPIVAFVLVIASGALIGTVNGLLVTRFGVNAFIVTLGMQYIARSVALLITGGIPVKMDSPLAFLGGGYIGAVPMSVIIMGAIVLLGWLFSTKTLLGRNIFIVGSNEKAAKLSGIRAGNVKMMVFIIMGSLAGLSGIILTGMLKTAEPSAGLGYELEAIAAVIIGGTSLSGGEGSIFGAIIGAALMGVLKNGFVLLGVSGYWQMFALGVVIIMAVLVDSMNTMKSSC</sequence>
<name>A0A8J8MQ54_9FIRM</name>
<evidence type="ECO:0000313" key="7">
    <source>
        <dbReference type="EMBL" id="QUI25368.1"/>
    </source>
</evidence>
<dbReference type="KEGG" id="vpy:HZI73_25065"/>
<feature type="transmembrane region" description="Helical" evidence="6">
    <location>
        <begin position="286"/>
        <end position="311"/>
    </location>
</feature>
<feature type="transmembrane region" description="Helical" evidence="6">
    <location>
        <begin position="84"/>
        <end position="110"/>
    </location>
</feature>